<dbReference type="AlphaFoldDB" id="K5WQR9"/>
<name>K5WQR9_AGABU</name>
<dbReference type="InParanoid" id="K5WQR9"/>
<accession>K5WQR9</accession>
<evidence type="ECO:0000256" key="1">
    <source>
        <dbReference type="SAM" id="MobiDB-lite"/>
    </source>
</evidence>
<dbReference type="GeneID" id="18824551"/>
<organism evidence="2 3">
    <name type="scientific">Agaricus bisporus var. burnettii (strain JB137-S8 / ATCC MYA-4627 / FGSC 10392)</name>
    <name type="common">White button mushroom</name>
    <dbReference type="NCBI Taxonomy" id="597362"/>
    <lineage>
        <taxon>Eukaryota</taxon>
        <taxon>Fungi</taxon>
        <taxon>Dikarya</taxon>
        <taxon>Basidiomycota</taxon>
        <taxon>Agaricomycotina</taxon>
        <taxon>Agaricomycetes</taxon>
        <taxon>Agaricomycetidae</taxon>
        <taxon>Agaricales</taxon>
        <taxon>Agaricineae</taxon>
        <taxon>Agaricaceae</taxon>
        <taxon>Agaricus</taxon>
    </lineage>
</organism>
<sequence>MAYATIVPDDSENTTPSPPQNLPSYIYLGLYDFMTDTDASMGEWPPERLSWRLIPSLSATAPVQGHQIFGIHHDDNSTVSPDNEFLDDPMESIRAFIRLPVQITKSYDALFHQIQTLSQNYIVDAVDDGWQEWEWVYNVFETLEVLEFLDDRITNDWQYNNKPKMEIFKEKILKLAKEVHDRDGPPETRVIDFPFSP</sequence>
<dbReference type="EMBL" id="JH971394">
    <property type="protein sequence ID" value="EKM77691.1"/>
    <property type="molecule type" value="Genomic_DNA"/>
</dbReference>
<proteinExistence type="predicted"/>
<dbReference type="RefSeq" id="XP_007331561.1">
    <property type="nucleotide sequence ID" value="XM_007331499.1"/>
</dbReference>
<evidence type="ECO:0000313" key="3">
    <source>
        <dbReference type="Proteomes" id="UP000008493"/>
    </source>
</evidence>
<dbReference type="OMA" id="RITNDWQ"/>
<dbReference type="Proteomes" id="UP000008493">
    <property type="component" value="Unassembled WGS sequence"/>
</dbReference>
<keyword evidence="3" id="KW-1185">Reference proteome</keyword>
<dbReference type="OrthoDB" id="2900771at2759"/>
<gene>
    <name evidence="2" type="ORF">AGABI1DRAFT_114988</name>
</gene>
<evidence type="ECO:0000313" key="2">
    <source>
        <dbReference type="EMBL" id="EKM77691.1"/>
    </source>
</evidence>
<dbReference type="HOGENOM" id="CLU_1383792_0_0_1"/>
<reference evidence="3" key="1">
    <citation type="journal article" date="2012" name="Proc. Natl. Acad. Sci. U.S.A.">
        <title>Genome sequence of the button mushroom Agaricus bisporus reveals mechanisms governing adaptation to a humic-rich ecological niche.</title>
        <authorList>
            <person name="Morin E."/>
            <person name="Kohler A."/>
            <person name="Baker A.R."/>
            <person name="Foulongne-Oriol M."/>
            <person name="Lombard V."/>
            <person name="Nagy L.G."/>
            <person name="Ohm R.A."/>
            <person name="Patyshakuliyeva A."/>
            <person name="Brun A."/>
            <person name="Aerts A.L."/>
            <person name="Bailey A.M."/>
            <person name="Billette C."/>
            <person name="Coutinho P.M."/>
            <person name="Deakin G."/>
            <person name="Doddapaneni H."/>
            <person name="Floudas D."/>
            <person name="Grimwood J."/>
            <person name="Hilden K."/>
            <person name="Kuees U."/>
            <person name="LaButti K.M."/>
            <person name="Lapidus A."/>
            <person name="Lindquist E.A."/>
            <person name="Lucas S.M."/>
            <person name="Murat C."/>
            <person name="Riley R.W."/>
            <person name="Salamov A.A."/>
            <person name="Schmutz J."/>
            <person name="Subramanian V."/>
            <person name="Woesten H.A.B."/>
            <person name="Xu J."/>
            <person name="Eastwood D.C."/>
            <person name="Foster G.D."/>
            <person name="Sonnenberg A.S."/>
            <person name="Cullen D."/>
            <person name="de Vries R.P."/>
            <person name="Lundell T."/>
            <person name="Hibbett D.S."/>
            <person name="Henrissat B."/>
            <person name="Burton K.S."/>
            <person name="Kerrigan R.W."/>
            <person name="Challen M.P."/>
            <person name="Grigoriev I.V."/>
            <person name="Martin F."/>
        </authorList>
    </citation>
    <scope>NUCLEOTIDE SEQUENCE [LARGE SCALE GENOMIC DNA]</scope>
    <source>
        <strain evidence="3">JB137-S8 / ATCC MYA-4627 / FGSC 10392</strain>
    </source>
</reference>
<protein>
    <submittedName>
        <fullName evidence="2">Uncharacterized protein</fullName>
    </submittedName>
</protein>
<dbReference type="KEGG" id="abp:AGABI1DRAFT114988"/>
<feature type="region of interest" description="Disordered" evidence="1">
    <location>
        <begin position="1"/>
        <end position="20"/>
    </location>
</feature>